<feature type="transmembrane region" description="Helical" evidence="6">
    <location>
        <begin position="146"/>
        <end position="166"/>
    </location>
</feature>
<dbReference type="SUPFAM" id="SSF55874">
    <property type="entry name" value="ATPase domain of HSP90 chaperone/DNA topoisomerase II/histidine kinase"/>
    <property type="match status" value="1"/>
</dbReference>
<dbReference type="Proteomes" id="UP001281656">
    <property type="component" value="Unassembled WGS sequence"/>
</dbReference>
<keyword evidence="3" id="KW-0597">Phosphoprotein</keyword>
<dbReference type="RefSeq" id="WP_318798195.1">
    <property type="nucleotide sequence ID" value="NZ_JARUJP010000012.1"/>
</dbReference>
<evidence type="ECO:0000313" key="9">
    <source>
        <dbReference type="Proteomes" id="UP001281656"/>
    </source>
</evidence>
<dbReference type="InterPro" id="IPR004358">
    <property type="entry name" value="Sig_transdc_His_kin-like_C"/>
</dbReference>
<feature type="transmembrane region" description="Helical" evidence="6">
    <location>
        <begin position="83"/>
        <end position="102"/>
    </location>
</feature>
<dbReference type="PROSITE" id="PS50109">
    <property type="entry name" value="HIS_KIN"/>
    <property type="match status" value="1"/>
</dbReference>
<organism evidence="8 9">
    <name type="scientific">Clostridium tanneri</name>
    <dbReference type="NCBI Taxonomy" id="3037988"/>
    <lineage>
        <taxon>Bacteria</taxon>
        <taxon>Bacillati</taxon>
        <taxon>Bacillota</taxon>
        <taxon>Clostridia</taxon>
        <taxon>Eubacteriales</taxon>
        <taxon>Clostridiaceae</taxon>
        <taxon>Clostridium</taxon>
    </lineage>
</organism>
<dbReference type="Pfam" id="PF02518">
    <property type="entry name" value="HATPase_c"/>
    <property type="match status" value="1"/>
</dbReference>
<feature type="domain" description="Histidine kinase" evidence="7">
    <location>
        <begin position="251"/>
        <end position="416"/>
    </location>
</feature>
<evidence type="ECO:0000259" key="7">
    <source>
        <dbReference type="PROSITE" id="PS50109"/>
    </source>
</evidence>
<keyword evidence="4" id="KW-0808">Transferase</keyword>
<dbReference type="PANTHER" id="PTHR43547">
    <property type="entry name" value="TWO-COMPONENT HISTIDINE KINASE"/>
    <property type="match status" value="1"/>
</dbReference>
<dbReference type="InterPro" id="IPR003594">
    <property type="entry name" value="HATPase_dom"/>
</dbReference>
<dbReference type="EC" id="2.7.13.3" evidence="2"/>
<keyword evidence="6" id="KW-1133">Transmembrane helix</keyword>
<dbReference type="EMBL" id="JARUJP010000012">
    <property type="protein sequence ID" value="MDW8801740.1"/>
    <property type="molecule type" value="Genomic_DNA"/>
</dbReference>
<dbReference type="SMART" id="SM00387">
    <property type="entry name" value="HATPase_c"/>
    <property type="match status" value="1"/>
</dbReference>
<keyword evidence="8" id="KW-0067">ATP-binding</keyword>
<comment type="caution">
    <text evidence="8">The sequence shown here is derived from an EMBL/GenBank/DDBJ whole genome shotgun (WGS) entry which is preliminary data.</text>
</comment>
<dbReference type="Gene3D" id="3.30.565.10">
    <property type="entry name" value="Histidine kinase-like ATPase, C-terminal domain"/>
    <property type="match status" value="1"/>
</dbReference>
<dbReference type="InterPro" id="IPR005467">
    <property type="entry name" value="His_kinase_dom"/>
</dbReference>
<proteinExistence type="predicted"/>
<keyword evidence="4" id="KW-0418">Kinase</keyword>
<evidence type="ECO:0000313" key="8">
    <source>
        <dbReference type="EMBL" id="MDW8801740.1"/>
    </source>
</evidence>
<dbReference type="PANTHER" id="PTHR43547:SF2">
    <property type="entry name" value="HYBRID SIGNAL TRANSDUCTION HISTIDINE KINASE C"/>
    <property type="match status" value="1"/>
</dbReference>
<gene>
    <name evidence="8" type="ORF">P8V03_11340</name>
</gene>
<protein>
    <recommendedName>
        <fullName evidence="2">histidine kinase</fullName>
        <ecNumber evidence="2">2.7.13.3</ecNumber>
    </recommendedName>
</protein>
<name>A0ABU4JUC1_9CLOT</name>
<reference evidence="8 9" key="1">
    <citation type="submission" date="2023-04" db="EMBL/GenBank/DDBJ databases">
        <title>Clostridium tannerae sp. nov., isolated from the fecal material of an alpaca.</title>
        <authorList>
            <person name="Miller S."/>
            <person name="Hendry M."/>
            <person name="King J."/>
            <person name="Sankaranarayanan K."/>
            <person name="Lawson P.A."/>
        </authorList>
    </citation>
    <scope>NUCLEOTIDE SEQUENCE [LARGE SCALE GENOMIC DNA]</scope>
    <source>
        <strain evidence="8 9">A1-XYC3</strain>
    </source>
</reference>
<evidence type="ECO:0000256" key="2">
    <source>
        <dbReference type="ARBA" id="ARBA00012438"/>
    </source>
</evidence>
<keyword evidence="8" id="KW-0547">Nucleotide-binding</keyword>
<evidence type="ECO:0000256" key="4">
    <source>
        <dbReference type="ARBA" id="ARBA00022777"/>
    </source>
</evidence>
<keyword evidence="6" id="KW-0812">Transmembrane</keyword>
<keyword evidence="5" id="KW-0902">Two-component regulatory system</keyword>
<dbReference type="InterPro" id="IPR036890">
    <property type="entry name" value="HATPase_C_sf"/>
</dbReference>
<dbReference type="PRINTS" id="PR00344">
    <property type="entry name" value="BCTRLSENSOR"/>
</dbReference>
<evidence type="ECO:0000256" key="5">
    <source>
        <dbReference type="ARBA" id="ARBA00023012"/>
    </source>
</evidence>
<dbReference type="GO" id="GO:0005524">
    <property type="term" value="F:ATP binding"/>
    <property type="evidence" value="ECO:0007669"/>
    <property type="project" value="UniProtKB-KW"/>
</dbReference>
<keyword evidence="6" id="KW-0472">Membrane</keyword>
<evidence type="ECO:0000256" key="6">
    <source>
        <dbReference type="SAM" id="Phobius"/>
    </source>
</evidence>
<feature type="transmembrane region" description="Helical" evidence="6">
    <location>
        <begin position="53"/>
        <end position="71"/>
    </location>
</feature>
<keyword evidence="9" id="KW-1185">Reference proteome</keyword>
<accession>A0ABU4JUC1</accession>
<sequence>MKKLKNIFIIIICVSVASQIHFNVLIQGFTIAFSVVVFSIFLYNYVDLNPIKIAIITGITTSLYKSFWLYWNIMSFSKVIKMTAPEIVFYVTYGIIFYFSYYKSRKKELTKFMILVFCCDFLSNLVEISVRTKLIGINSNIIKDLLIVACVRTLITLIILIAMKYYKSFLIREEHEERYRRLILLTSAFKSEVYFMNKNAAEIEDVMKKSFSAYQIVSKNHYPDELKNLTLDISKDVHEIKKDYIRVMRGLEEITNDKIDTEPMNIRDIINILEIDTKDYIVTKNLDIELKFKVDCEFYVLKHFYLMSIIRNLIFNSIEAIDNKKKGLVKLKIEKVEDEYVFSVSDNGTGINSSNLNFIFNPGFSTKYNKETGSICRGIGLTLVRDLAQDIFKGNIFVQSIENKNTIFTVKIPITSFRR</sequence>
<evidence type="ECO:0000256" key="1">
    <source>
        <dbReference type="ARBA" id="ARBA00000085"/>
    </source>
</evidence>
<evidence type="ECO:0000256" key="3">
    <source>
        <dbReference type="ARBA" id="ARBA00022553"/>
    </source>
</evidence>
<comment type="catalytic activity">
    <reaction evidence="1">
        <text>ATP + protein L-histidine = ADP + protein N-phospho-L-histidine.</text>
        <dbReference type="EC" id="2.7.13.3"/>
    </reaction>
</comment>
<feature type="transmembrane region" description="Helical" evidence="6">
    <location>
        <begin position="28"/>
        <end position="46"/>
    </location>
</feature>